<dbReference type="EMBL" id="QDKL01000001">
    <property type="protein sequence ID" value="RZF23148.1"/>
    <property type="molecule type" value="Genomic_DNA"/>
</dbReference>
<evidence type="ECO:0000256" key="5">
    <source>
        <dbReference type="ARBA" id="ARBA00022691"/>
    </source>
</evidence>
<dbReference type="InterPro" id="IPR029063">
    <property type="entry name" value="SAM-dependent_MTases_sf"/>
</dbReference>
<dbReference type="SUPFAM" id="SSF53335">
    <property type="entry name" value="S-adenosyl-L-methionine-dependent methyltransferases"/>
    <property type="match status" value="1"/>
</dbReference>
<keyword evidence="3 6" id="KW-0489">Methyltransferase</keyword>
<dbReference type="HAMAP" id="MF_00735">
    <property type="entry name" value="Methyltr_PrmA"/>
    <property type="match status" value="1"/>
</dbReference>
<accession>A0ABY0ILX3</accession>
<evidence type="ECO:0000256" key="3">
    <source>
        <dbReference type="ARBA" id="ARBA00022603"/>
    </source>
</evidence>
<protein>
    <recommendedName>
        <fullName evidence="6">Ribosomal protein L11 methyltransferase</fullName>
        <shortName evidence="6">L11 Mtase</shortName>
        <ecNumber evidence="6">2.1.1.-</ecNumber>
    </recommendedName>
</protein>
<keyword evidence="2 6" id="KW-0963">Cytoplasm</keyword>
<dbReference type="Proteomes" id="UP000443582">
    <property type="component" value="Unassembled WGS sequence"/>
</dbReference>
<organism evidence="7 8">
    <name type="scientific">Halobacteriovorax vibrionivorans</name>
    <dbReference type="NCBI Taxonomy" id="2152716"/>
    <lineage>
        <taxon>Bacteria</taxon>
        <taxon>Pseudomonadati</taxon>
        <taxon>Bdellovibrionota</taxon>
        <taxon>Bacteriovoracia</taxon>
        <taxon>Bacteriovoracales</taxon>
        <taxon>Halobacteriovoraceae</taxon>
        <taxon>Halobacteriovorax</taxon>
    </lineage>
</organism>
<dbReference type="PIRSF" id="PIRSF000401">
    <property type="entry name" value="RPL11_MTase"/>
    <property type="match status" value="1"/>
</dbReference>
<keyword evidence="5 6" id="KW-0949">S-adenosyl-L-methionine</keyword>
<dbReference type="EC" id="2.1.1.-" evidence="6"/>
<dbReference type="PANTHER" id="PTHR43648:SF1">
    <property type="entry name" value="ELECTRON TRANSFER FLAVOPROTEIN BETA SUBUNIT LYSINE METHYLTRANSFERASE"/>
    <property type="match status" value="1"/>
</dbReference>
<dbReference type="InterPro" id="IPR050078">
    <property type="entry name" value="Ribosomal_L11_MeTrfase_PrmA"/>
</dbReference>
<feature type="binding site" evidence="6">
    <location>
        <position position="193"/>
    </location>
    <ligand>
        <name>S-adenosyl-L-methionine</name>
        <dbReference type="ChEBI" id="CHEBI:59789"/>
    </ligand>
</feature>
<comment type="caution">
    <text evidence="7">The sequence shown here is derived from an EMBL/GenBank/DDBJ whole genome shotgun (WGS) entry which is preliminary data.</text>
</comment>
<proteinExistence type="inferred from homology"/>
<dbReference type="PANTHER" id="PTHR43648">
    <property type="entry name" value="ELECTRON TRANSFER FLAVOPROTEIN BETA SUBUNIT LYSINE METHYLTRANSFERASE"/>
    <property type="match status" value="1"/>
</dbReference>
<name>A0ABY0ILX3_9BACT</name>
<dbReference type="RefSeq" id="WP_114706095.1">
    <property type="nucleotide sequence ID" value="NZ_QDKL01000001.1"/>
</dbReference>
<dbReference type="Gene3D" id="3.40.50.150">
    <property type="entry name" value="Vaccinia Virus protein VP39"/>
    <property type="match status" value="1"/>
</dbReference>
<reference evidence="8" key="1">
    <citation type="journal article" date="2019" name="Int. J. Syst. Evol. Microbiol.">
        <title>Halobacteriovorax valvorus sp. nov., a novel prokaryotic predator isolated from coastal seawater of China.</title>
        <authorList>
            <person name="Chen M.-X."/>
        </authorList>
    </citation>
    <scope>NUCLEOTIDE SEQUENCE [LARGE SCALE GENOMIC DNA]</scope>
    <source>
        <strain evidence="8">BL9</strain>
    </source>
</reference>
<keyword evidence="4 6" id="KW-0808">Transferase</keyword>
<comment type="subcellular location">
    <subcellularLocation>
        <location evidence="6">Cytoplasm</location>
    </subcellularLocation>
</comment>
<feature type="binding site" evidence="6">
    <location>
        <position position="169"/>
    </location>
    <ligand>
        <name>S-adenosyl-L-methionine</name>
        <dbReference type="ChEBI" id="CHEBI:59789"/>
    </ligand>
</feature>
<evidence type="ECO:0000313" key="7">
    <source>
        <dbReference type="EMBL" id="RZF23148.1"/>
    </source>
</evidence>
<sequence length="322" mass="36915">MSVKTEVFKIVTIEFKTSSQCEEVNKIALNDFEVDGIEEFSMEEERVDEILGERAYSGGDVPESVIDEVVDISANEDVKKFNYFFFQGDISRAEEFAKALDQMDLSYEIKEEEYSDWNEVWKKHYAPIEVTDELSVIPEWFKEDDYKTNDNNIYIIPGMGFGTGEHETTYLCLKHYMAVKDDFKDKDLCLDFGCGSGILGIGAVKKNNMLVDFVDIDPAALDNCHENLKLNLVEDRLNGHRLIARKRFSVDDKYKLVFANILKHVLLSEKDLLLESLDDGAYLILSGILNEQVDDILEEYKSLKKIDVLSKGDWSAILMKKD</sequence>
<dbReference type="Pfam" id="PF06325">
    <property type="entry name" value="PrmA"/>
    <property type="match status" value="1"/>
</dbReference>
<evidence type="ECO:0000256" key="1">
    <source>
        <dbReference type="ARBA" id="ARBA00009741"/>
    </source>
</evidence>
<comment type="catalytic activity">
    <reaction evidence="6">
        <text>L-lysyl-[protein] + 3 S-adenosyl-L-methionine = N(6),N(6),N(6)-trimethyl-L-lysyl-[protein] + 3 S-adenosyl-L-homocysteine + 3 H(+)</text>
        <dbReference type="Rhea" id="RHEA:54192"/>
        <dbReference type="Rhea" id="RHEA-COMP:9752"/>
        <dbReference type="Rhea" id="RHEA-COMP:13826"/>
        <dbReference type="ChEBI" id="CHEBI:15378"/>
        <dbReference type="ChEBI" id="CHEBI:29969"/>
        <dbReference type="ChEBI" id="CHEBI:57856"/>
        <dbReference type="ChEBI" id="CHEBI:59789"/>
        <dbReference type="ChEBI" id="CHEBI:61961"/>
    </reaction>
</comment>
<evidence type="ECO:0000256" key="6">
    <source>
        <dbReference type="HAMAP-Rule" id="MF_00735"/>
    </source>
</evidence>
<gene>
    <name evidence="6" type="primary">prmA</name>
    <name evidence="7" type="ORF">DAY19_05105</name>
</gene>
<evidence type="ECO:0000256" key="2">
    <source>
        <dbReference type="ARBA" id="ARBA00022490"/>
    </source>
</evidence>
<feature type="binding site" evidence="6">
    <location>
        <position position="260"/>
    </location>
    <ligand>
        <name>S-adenosyl-L-methionine</name>
        <dbReference type="ChEBI" id="CHEBI:59789"/>
    </ligand>
</feature>
<evidence type="ECO:0000256" key="4">
    <source>
        <dbReference type="ARBA" id="ARBA00022679"/>
    </source>
</evidence>
<keyword evidence="8" id="KW-1185">Reference proteome</keyword>
<feature type="binding site" evidence="6">
    <location>
        <position position="215"/>
    </location>
    <ligand>
        <name>S-adenosyl-L-methionine</name>
        <dbReference type="ChEBI" id="CHEBI:59789"/>
    </ligand>
</feature>
<evidence type="ECO:0000313" key="8">
    <source>
        <dbReference type="Proteomes" id="UP000443582"/>
    </source>
</evidence>
<comment type="function">
    <text evidence="6">Methylates ribosomal protein L11.</text>
</comment>
<comment type="similarity">
    <text evidence="1 6">Belongs to the methyltransferase superfamily. PrmA family.</text>
</comment>
<dbReference type="InterPro" id="IPR004498">
    <property type="entry name" value="Ribosomal_PrmA_MeTrfase"/>
</dbReference>